<feature type="region of interest" description="Disordered" evidence="2">
    <location>
        <begin position="220"/>
        <end position="262"/>
    </location>
</feature>
<gene>
    <name evidence="3" type="ORF">CRG98_000646</name>
</gene>
<evidence type="ECO:0000256" key="1">
    <source>
        <dbReference type="SAM" id="Coils"/>
    </source>
</evidence>
<evidence type="ECO:0000313" key="3">
    <source>
        <dbReference type="EMBL" id="PKI79005.1"/>
    </source>
</evidence>
<dbReference type="PANTHER" id="PTHR32108">
    <property type="entry name" value="DNA-DIRECTED RNA POLYMERASE SUBUNIT ALPHA"/>
    <property type="match status" value="1"/>
</dbReference>
<dbReference type="PANTHER" id="PTHR32108:SF9">
    <property type="entry name" value="REVERSE TRANSCRIPTASE RNASE H-LIKE DOMAIN-CONTAINING PROTEIN"/>
    <property type="match status" value="1"/>
</dbReference>
<feature type="compositionally biased region" description="Polar residues" evidence="2">
    <location>
        <begin position="249"/>
        <end position="258"/>
    </location>
</feature>
<dbReference type="CDD" id="cd00303">
    <property type="entry name" value="retropepsin_like"/>
    <property type="match status" value="1"/>
</dbReference>
<accession>A0A2I0LE96</accession>
<dbReference type="AlphaFoldDB" id="A0A2I0LE96"/>
<keyword evidence="4" id="KW-1185">Reference proteome</keyword>
<name>A0A2I0LE96_PUNGR</name>
<dbReference type="STRING" id="22663.A0A2I0LE96"/>
<sequence length="649" mass="72543">MAIQAELTHIRAERDHLRREVAEKDEQLVDQRQLQRELAQTRAKLQRRDQELARVNAALERSRKRARGVLESTVNQLAVTMPTNMAELMALLKGPNRAYSSFTPPPGTTCFSDNVGTAYARISTDLHRLKRLEENIRALQSGGSRLDAGDGDWSLFPDLSSKFIDQYRYCAKTPPTLLELNTMEMTEDQGFEAYAVKWRVRAAKHVPPISPRLRELLGRCNGLRPRRTNRASQHKRDENSSHPCRLCSPTYTSNSSQDQSRRCEYHQSAPDYTTDNCWKLRERIQQMIDDKQLTFNAIKPPNVQSNHLPDHGSSSGPSINMIGVCAIGEYETGQEAPAPFVIEYVPAEIGVGYAGFDATPAPFVIEVPAREPYQDSKVLWTYEGSVGNLEHQFSVMGVTRSGRVYENPKAANKGKGPAVPGVAPEASSIPQKKMNVDFNRIRPSKTAVRAFDGSRRELKGEIDLVIEVGPYSFAVTFQVLDIPNAFSLLLGRPWIHAAGAVPSSLYQRIKFIAEDRLITVKAHGQGINRPIEVEEYKNRKGLDFRPSCHEIIEARRGKHLHRLAARYGKINKGVPVHPLSYFFPGPPHIVGGTLDGLSSDSNSEAVDLPNICVVTEETTPGAYIRLAQENEELNNWTSVLRYSAVIADV</sequence>
<evidence type="ECO:0000313" key="4">
    <source>
        <dbReference type="Proteomes" id="UP000233551"/>
    </source>
</evidence>
<keyword evidence="1" id="KW-0175">Coiled coil</keyword>
<dbReference type="Proteomes" id="UP000233551">
    <property type="component" value="Unassembled WGS sequence"/>
</dbReference>
<dbReference type="EMBL" id="PGOL01000023">
    <property type="protein sequence ID" value="PKI79005.1"/>
    <property type="molecule type" value="Genomic_DNA"/>
</dbReference>
<evidence type="ECO:0000256" key="2">
    <source>
        <dbReference type="SAM" id="MobiDB-lite"/>
    </source>
</evidence>
<protein>
    <submittedName>
        <fullName evidence="3">Uncharacterized protein</fullName>
    </submittedName>
</protein>
<comment type="caution">
    <text evidence="3">The sequence shown here is derived from an EMBL/GenBank/DDBJ whole genome shotgun (WGS) entry which is preliminary data.</text>
</comment>
<reference evidence="3 4" key="1">
    <citation type="submission" date="2017-11" db="EMBL/GenBank/DDBJ databases">
        <title>De-novo sequencing of pomegranate (Punica granatum L.) genome.</title>
        <authorList>
            <person name="Akparov Z."/>
            <person name="Amiraslanov A."/>
            <person name="Hajiyeva S."/>
            <person name="Abbasov M."/>
            <person name="Kaur K."/>
            <person name="Hamwieh A."/>
            <person name="Solovyev V."/>
            <person name="Salamov A."/>
            <person name="Braich B."/>
            <person name="Kosarev P."/>
            <person name="Mahmoud A."/>
            <person name="Hajiyev E."/>
            <person name="Babayeva S."/>
            <person name="Izzatullayeva V."/>
            <person name="Mammadov A."/>
            <person name="Mammadov A."/>
            <person name="Sharifova S."/>
            <person name="Ojaghi J."/>
            <person name="Eynullazada K."/>
            <person name="Bayramov B."/>
            <person name="Abdulazimova A."/>
            <person name="Shahmuradov I."/>
        </authorList>
    </citation>
    <scope>NUCLEOTIDE SEQUENCE [LARGE SCALE GENOMIC DNA]</scope>
    <source>
        <strain evidence="4">cv. AG2017</strain>
        <tissue evidence="3">Leaf</tissue>
    </source>
</reference>
<feature type="compositionally biased region" description="Basic residues" evidence="2">
    <location>
        <begin position="224"/>
        <end position="233"/>
    </location>
</feature>
<feature type="coiled-coil region" evidence="1">
    <location>
        <begin position="7"/>
        <end position="65"/>
    </location>
</feature>
<organism evidence="3 4">
    <name type="scientific">Punica granatum</name>
    <name type="common">Pomegranate</name>
    <dbReference type="NCBI Taxonomy" id="22663"/>
    <lineage>
        <taxon>Eukaryota</taxon>
        <taxon>Viridiplantae</taxon>
        <taxon>Streptophyta</taxon>
        <taxon>Embryophyta</taxon>
        <taxon>Tracheophyta</taxon>
        <taxon>Spermatophyta</taxon>
        <taxon>Magnoliopsida</taxon>
        <taxon>eudicotyledons</taxon>
        <taxon>Gunneridae</taxon>
        <taxon>Pentapetalae</taxon>
        <taxon>rosids</taxon>
        <taxon>malvids</taxon>
        <taxon>Myrtales</taxon>
        <taxon>Lythraceae</taxon>
        <taxon>Punica</taxon>
    </lineage>
</organism>
<proteinExistence type="predicted"/>